<name>A0ABY9JRC3_9ACTN</name>
<evidence type="ECO:0000313" key="3">
    <source>
        <dbReference type="Proteomes" id="UP001224433"/>
    </source>
</evidence>
<feature type="domain" description="GNAT-like N-terminal" evidence="1">
    <location>
        <begin position="2"/>
        <end position="59"/>
    </location>
</feature>
<protein>
    <recommendedName>
        <fullName evidence="1">GNAT-like N-terminal domain-containing protein</fullName>
    </recommendedName>
</protein>
<accession>A0ABY9JRC3</accession>
<dbReference type="EMBL" id="CP120984">
    <property type="protein sequence ID" value="WLQ69208.1"/>
    <property type="molecule type" value="Genomic_DNA"/>
</dbReference>
<dbReference type="Pfam" id="PF22555">
    <property type="entry name" value="DAM-like-phage1"/>
    <property type="match status" value="1"/>
</dbReference>
<dbReference type="Proteomes" id="UP001224433">
    <property type="component" value="Plasmid unnamed1"/>
</dbReference>
<organism evidence="2 3">
    <name type="scientific">Streptomyces glycanivorans</name>
    <dbReference type="NCBI Taxonomy" id="3033808"/>
    <lineage>
        <taxon>Bacteria</taxon>
        <taxon>Bacillati</taxon>
        <taxon>Actinomycetota</taxon>
        <taxon>Actinomycetes</taxon>
        <taxon>Kitasatosporales</taxon>
        <taxon>Streptomycetaceae</taxon>
        <taxon>Streptomyces</taxon>
    </lineage>
</organism>
<keyword evidence="2" id="KW-0614">Plasmid</keyword>
<keyword evidence="3" id="KW-1185">Reference proteome</keyword>
<reference evidence="2 3" key="1">
    <citation type="submission" date="2023-03" db="EMBL/GenBank/DDBJ databases">
        <title>Isolation and description of six Streptomyces strains from soil environments, able to metabolize different microbial glucans.</title>
        <authorList>
            <person name="Widen T."/>
            <person name="Larsbrink J."/>
        </authorList>
    </citation>
    <scope>NUCLEOTIDE SEQUENCE [LARGE SCALE GENOMIC DNA]</scope>
    <source>
        <strain evidence="2 3">Alt3</strain>
        <plasmid evidence="2 3">unnamed1</plasmid>
    </source>
</reference>
<dbReference type="InterPro" id="IPR054341">
    <property type="entry name" value="GNAT-like_N"/>
</dbReference>
<geneLocation type="plasmid" evidence="2 3">
    <name>unnamed1</name>
</geneLocation>
<gene>
    <name evidence="2" type="ORF">P8A20_37340</name>
</gene>
<sequence length="59" mass="6559">MFHGSIPAPLRSIIYEHAGTWPESDIYVGCSGNMTIKRVLHEKFGSSRPVHGNDIQAYS</sequence>
<evidence type="ECO:0000313" key="2">
    <source>
        <dbReference type="EMBL" id="WLQ69208.1"/>
    </source>
</evidence>
<proteinExistence type="predicted"/>
<evidence type="ECO:0000259" key="1">
    <source>
        <dbReference type="Pfam" id="PF22555"/>
    </source>
</evidence>